<evidence type="ECO:0000313" key="2">
    <source>
        <dbReference type="EMBL" id="TBR82336.1"/>
    </source>
</evidence>
<dbReference type="AlphaFoldDB" id="A0A4Q9JWM3"/>
<comment type="caution">
    <text evidence="2">The sequence shown here is derived from an EMBL/GenBank/DDBJ whole genome shotgun (WGS) entry which is preliminary data.</text>
</comment>
<dbReference type="Proteomes" id="UP000292583">
    <property type="component" value="Unassembled WGS sequence"/>
</dbReference>
<dbReference type="EMBL" id="QPGR01000001">
    <property type="protein sequence ID" value="TBR82336.1"/>
    <property type="molecule type" value="Genomic_DNA"/>
</dbReference>
<keyword evidence="3" id="KW-1185">Reference proteome</keyword>
<feature type="transmembrane region" description="Helical" evidence="1">
    <location>
        <begin position="81"/>
        <end position="105"/>
    </location>
</feature>
<feature type="transmembrane region" description="Helical" evidence="1">
    <location>
        <begin position="53"/>
        <end position="75"/>
    </location>
</feature>
<organism evidence="2 3">
    <name type="scientific">Campylobacter novaezeelandiae</name>
    <dbReference type="NCBI Taxonomy" id="2267891"/>
    <lineage>
        <taxon>Bacteria</taxon>
        <taxon>Pseudomonadati</taxon>
        <taxon>Campylobacterota</taxon>
        <taxon>Epsilonproteobacteria</taxon>
        <taxon>Campylobacterales</taxon>
        <taxon>Campylobacteraceae</taxon>
        <taxon>Campylobacter</taxon>
    </lineage>
</organism>
<gene>
    <name evidence="2" type="ORF">DU473_00410</name>
</gene>
<name>A0A4Q9JWM3_9BACT</name>
<reference evidence="2 3" key="1">
    <citation type="submission" date="2018-07" db="EMBL/GenBank/DDBJ databases">
        <title>Campylobacter zealandensis sp. nov., isolated from birds and water in New Zealand.</title>
        <authorList>
            <person name="Wilkinson D.A."/>
            <person name="Biggs P.J."/>
            <person name="French N.P."/>
            <person name="Midwinter A.C."/>
        </authorList>
    </citation>
    <scope>NUCLEOTIDE SEQUENCE [LARGE SCALE GENOMIC DNA]</scope>
    <source>
        <strain evidence="2 3">B423b</strain>
    </source>
</reference>
<accession>A0A4Q9JWM3</accession>
<proteinExistence type="predicted"/>
<keyword evidence="1" id="KW-0472">Membrane</keyword>
<evidence type="ECO:0000256" key="1">
    <source>
        <dbReference type="SAM" id="Phobius"/>
    </source>
</evidence>
<dbReference type="RefSeq" id="WP_131163323.1">
    <property type="nucleotide sequence ID" value="NZ_CP076657.1"/>
</dbReference>
<protein>
    <submittedName>
        <fullName evidence="2">Uncharacterized protein</fullName>
    </submittedName>
</protein>
<keyword evidence="1" id="KW-0812">Transmembrane</keyword>
<sequence>MDKFKQFSFNFLFKVSDQPVLFKDLLEANVLFNEGMMIDCSKLNYKIKNLNCYCYYGILCILILFPLLLTTHYFFTLLDFHISIISAVFITSCIFIGFDLFKIYIRKIITKKLIKKAWSNHFPCFSYEKYSKIIENIYKQALKEQISQNSLRKYIIERIV</sequence>
<evidence type="ECO:0000313" key="3">
    <source>
        <dbReference type="Proteomes" id="UP000292583"/>
    </source>
</evidence>
<keyword evidence="1" id="KW-1133">Transmembrane helix</keyword>
<dbReference type="OrthoDB" id="5343740at2"/>